<keyword evidence="2 6" id="KW-0349">Heme</keyword>
<dbReference type="GO" id="GO:0009055">
    <property type="term" value="F:electron transfer activity"/>
    <property type="evidence" value="ECO:0007669"/>
    <property type="project" value="InterPro"/>
</dbReference>
<evidence type="ECO:0000313" key="10">
    <source>
        <dbReference type="Proteomes" id="UP000198615"/>
    </source>
</evidence>
<keyword evidence="3 6" id="KW-0479">Metal-binding</keyword>
<dbReference type="GO" id="GO:0020037">
    <property type="term" value="F:heme binding"/>
    <property type="evidence" value="ECO:0007669"/>
    <property type="project" value="InterPro"/>
</dbReference>
<dbReference type="Pfam" id="PF00034">
    <property type="entry name" value="Cytochrom_C"/>
    <property type="match status" value="1"/>
</dbReference>
<feature type="domain" description="Cytochrome c" evidence="8">
    <location>
        <begin position="25"/>
        <end position="135"/>
    </location>
</feature>
<evidence type="ECO:0000256" key="4">
    <source>
        <dbReference type="ARBA" id="ARBA00022982"/>
    </source>
</evidence>
<feature type="chain" id="PRO_5034803128" evidence="7">
    <location>
        <begin position="24"/>
        <end position="142"/>
    </location>
</feature>
<dbReference type="Gene3D" id="1.10.760.10">
    <property type="entry name" value="Cytochrome c-like domain"/>
    <property type="match status" value="1"/>
</dbReference>
<protein>
    <submittedName>
        <fullName evidence="9">Cytochrome c</fullName>
    </submittedName>
</protein>
<dbReference type="InterPro" id="IPR009056">
    <property type="entry name" value="Cyt_c-like_dom"/>
</dbReference>
<accession>A0A8G2BF02</accession>
<proteinExistence type="predicted"/>
<evidence type="ECO:0000256" key="6">
    <source>
        <dbReference type="PROSITE-ProRule" id="PRU00433"/>
    </source>
</evidence>
<dbReference type="SUPFAM" id="SSF46626">
    <property type="entry name" value="Cytochrome c"/>
    <property type="match status" value="1"/>
</dbReference>
<evidence type="ECO:0000256" key="3">
    <source>
        <dbReference type="ARBA" id="ARBA00022723"/>
    </source>
</evidence>
<evidence type="ECO:0000256" key="7">
    <source>
        <dbReference type="SAM" id="SignalP"/>
    </source>
</evidence>
<dbReference type="PRINTS" id="PR00604">
    <property type="entry name" value="CYTCHRMECIAB"/>
</dbReference>
<dbReference type="Proteomes" id="UP000198615">
    <property type="component" value="Unassembled WGS sequence"/>
</dbReference>
<keyword evidence="5 6" id="KW-0408">Iron</keyword>
<gene>
    <name evidence="9" type="ORF">SAMN05660686_00835</name>
</gene>
<dbReference type="GO" id="GO:0046872">
    <property type="term" value="F:metal ion binding"/>
    <property type="evidence" value="ECO:0007669"/>
    <property type="project" value="UniProtKB-KW"/>
</dbReference>
<evidence type="ECO:0000256" key="5">
    <source>
        <dbReference type="ARBA" id="ARBA00023004"/>
    </source>
</evidence>
<organism evidence="9 10">
    <name type="scientific">Thalassobaculum litoreum DSM 18839</name>
    <dbReference type="NCBI Taxonomy" id="1123362"/>
    <lineage>
        <taxon>Bacteria</taxon>
        <taxon>Pseudomonadati</taxon>
        <taxon>Pseudomonadota</taxon>
        <taxon>Alphaproteobacteria</taxon>
        <taxon>Rhodospirillales</taxon>
        <taxon>Thalassobaculaceae</taxon>
        <taxon>Thalassobaculum</taxon>
    </lineage>
</organism>
<dbReference type="PANTHER" id="PTHR11961">
    <property type="entry name" value="CYTOCHROME C"/>
    <property type="match status" value="1"/>
</dbReference>
<keyword evidence="1" id="KW-0813">Transport</keyword>
<keyword evidence="10" id="KW-1185">Reference proteome</keyword>
<evidence type="ECO:0000256" key="1">
    <source>
        <dbReference type="ARBA" id="ARBA00022448"/>
    </source>
</evidence>
<dbReference type="PROSITE" id="PS51007">
    <property type="entry name" value="CYTC"/>
    <property type="match status" value="1"/>
</dbReference>
<keyword evidence="4" id="KW-0249">Electron transport</keyword>
<dbReference type="EMBL" id="FNBW01000002">
    <property type="protein sequence ID" value="SDF27047.1"/>
    <property type="molecule type" value="Genomic_DNA"/>
</dbReference>
<comment type="caution">
    <text evidence="9">The sequence shown here is derived from an EMBL/GenBank/DDBJ whole genome shotgun (WGS) entry which is preliminary data.</text>
</comment>
<evidence type="ECO:0000313" key="9">
    <source>
        <dbReference type="EMBL" id="SDF27047.1"/>
    </source>
</evidence>
<sequence length="142" mass="15314">MLVRVSTAAALLISLALPGAAHAAGDADAGKKLFVKCQACHSLADGKRKVGPSLYNLFNRKAGSFPGFNHSDDMAAAGDTIDPWDADHFRQYIVDPNGYIGSVIGKDKARTKMTFPGLKNEKEAEDILAYLQPFFEGKEEGR</sequence>
<keyword evidence="7" id="KW-0732">Signal</keyword>
<name>A0A8G2BF02_9PROT</name>
<feature type="signal peptide" evidence="7">
    <location>
        <begin position="1"/>
        <end position="23"/>
    </location>
</feature>
<reference evidence="9 10" key="1">
    <citation type="submission" date="2016-10" db="EMBL/GenBank/DDBJ databases">
        <authorList>
            <person name="Varghese N."/>
            <person name="Submissions S."/>
        </authorList>
    </citation>
    <scope>NUCLEOTIDE SEQUENCE [LARGE SCALE GENOMIC DNA]</scope>
    <source>
        <strain evidence="9 10">DSM 18839</strain>
    </source>
</reference>
<evidence type="ECO:0000256" key="2">
    <source>
        <dbReference type="ARBA" id="ARBA00022617"/>
    </source>
</evidence>
<dbReference type="RefSeq" id="WP_028793859.1">
    <property type="nucleotide sequence ID" value="NZ_FNBW01000002.1"/>
</dbReference>
<dbReference type="AlphaFoldDB" id="A0A8G2BF02"/>
<dbReference type="InterPro" id="IPR036909">
    <property type="entry name" value="Cyt_c-like_dom_sf"/>
</dbReference>
<evidence type="ECO:0000259" key="8">
    <source>
        <dbReference type="PROSITE" id="PS51007"/>
    </source>
</evidence>
<dbReference type="InterPro" id="IPR002327">
    <property type="entry name" value="Cyt_c_1A/1B"/>
</dbReference>